<sequence>MSAGKANSLDKMLECVVTDVAERDSERAAIYAATVQAARIAACFVHSDAIHRRV</sequence>
<protein>
    <submittedName>
        <fullName evidence="1">Uncharacterized protein</fullName>
    </submittedName>
</protein>
<feature type="non-terminal residue" evidence="1">
    <location>
        <position position="54"/>
    </location>
</feature>
<organism evidence="1">
    <name type="scientific">Phytophthora nicotianae</name>
    <name type="common">Potato buckeye rot agent</name>
    <name type="synonym">Phytophthora parasitica</name>
    <dbReference type="NCBI Taxonomy" id="4792"/>
    <lineage>
        <taxon>Eukaryota</taxon>
        <taxon>Sar</taxon>
        <taxon>Stramenopiles</taxon>
        <taxon>Oomycota</taxon>
        <taxon>Peronosporomycetes</taxon>
        <taxon>Peronosporales</taxon>
        <taxon>Peronosporaceae</taxon>
        <taxon>Phytophthora</taxon>
    </lineage>
</organism>
<dbReference type="EMBL" id="KI679661">
    <property type="protein sequence ID" value="ETL93177.1"/>
    <property type="molecule type" value="Genomic_DNA"/>
</dbReference>
<proteinExistence type="predicted"/>
<dbReference type="AlphaFoldDB" id="W2L756"/>
<dbReference type="Proteomes" id="UP000054423">
    <property type="component" value="Unassembled WGS sequence"/>
</dbReference>
<name>W2L756_PHYNI</name>
<evidence type="ECO:0000313" key="1">
    <source>
        <dbReference type="EMBL" id="ETL93177.1"/>
    </source>
</evidence>
<reference evidence="1" key="1">
    <citation type="submission" date="2013-11" db="EMBL/GenBank/DDBJ databases">
        <title>The Genome Sequence of Phytophthora parasitica CHvinca01.</title>
        <authorList>
            <consortium name="The Broad Institute Genomics Platform"/>
            <person name="Russ C."/>
            <person name="Tyler B."/>
            <person name="Panabieres F."/>
            <person name="Shan W."/>
            <person name="Tripathy S."/>
            <person name="Grunwald N."/>
            <person name="Machado M."/>
            <person name="Johnson C.S."/>
            <person name="Arredondo F."/>
            <person name="Hong C."/>
            <person name="Coffey M."/>
            <person name="Young S.K."/>
            <person name="Zeng Q."/>
            <person name="Gargeya S."/>
            <person name="Fitzgerald M."/>
            <person name="Abouelleil A."/>
            <person name="Alvarado L."/>
            <person name="Chapman S.B."/>
            <person name="Gainer-Dewar J."/>
            <person name="Goldberg J."/>
            <person name="Griggs A."/>
            <person name="Gujja S."/>
            <person name="Hansen M."/>
            <person name="Howarth C."/>
            <person name="Imamovic A."/>
            <person name="Ireland A."/>
            <person name="Larimer J."/>
            <person name="McCowan C."/>
            <person name="Murphy C."/>
            <person name="Pearson M."/>
            <person name="Poon T.W."/>
            <person name="Priest M."/>
            <person name="Roberts A."/>
            <person name="Saif S."/>
            <person name="Shea T."/>
            <person name="Sykes S."/>
            <person name="Wortman J."/>
            <person name="Nusbaum C."/>
            <person name="Birren B."/>
        </authorList>
    </citation>
    <scope>NUCLEOTIDE SEQUENCE [LARGE SCALE GENOMIC DNA]</scope>
    <source>
        <strain evidence="1">CHvinca01</strain>
    </source>
</reference>
<gene>
    <name evidence="1" type="ORF">L917_08609</name>
</gene>
<accession>W2L756</accession>